<dbReference type="AlphaFoldDB" id="A0A1B9G780"/>
<reference evidence="3" key="1">
    <citation type="submission" date="2013-07" db="EMBL/GenBank/DDBJ databases">
        <title>The Genome Sequence of Cryptococcus bestiolae CBS10118.</title>
        <authorList>
            <consortium name="The Broad Institute Genome Sequencing Platform"/>
            <person name="Cuomo C."/>
            <person name="Litvintseva A."/>
            <person name="Chen Y."/>
            <person name="Heitman J."/>
            <person name="Sun S."/>
            <person name="Springer D."/>
            <person name="Dromer F."/>
            <person name="Young S.K."/>
            <person name="Zeng Q."/>
            <person name="Gargeya S."/>
            <person name="Fitzgerald M."/>
            <person name="Abouelleil A."/>
            <person name="Alvarado L."/>
            <person name="Berlin A.M."/>
            <person name="Chapman S.B."/>
            <person name="Dewar J."/>
            <person name="Goldberg J."/>
            <person name="Griggs A."/>
            <person name="Gujja S."/>
            <person name="Hansen M."/>
            <person name="Howarth C."/>
            <person name="Imamovic A."/>
            <person name="Larimer J."/>
            <person name="McCowan C."/>
            <person name="Murphy C."/>
            <person name="Pearson M."/>
            <person name="Priest M."/>
            <person name="Roberts A."/>
            <person name="Saif S."/>
            <person name="Shea T."/>
            <person name="Sykes S."/>
            <person name="Wortman J."/>
            <person name="Nusbaum C."/>
            <person name="Birren B."/>
        </authorList>
    </citation>
    <scope>NUCLEOTIDE SEQUENCE [LARGE SCALE GENOMIC DNA]</scope>
    <source>
        <strain evidence="3">CBS 10118</strain>
    </source>
</reference>
<evidence type="ECO:0000313" key="4">
    <source>
        <dbReference type="EMBL" id="WVW79240.1"/>
    </source>
</evidence>
<sequence length="230" mass="24433">MARLATNGISSAHPSIVHGYQTRKRRGTFPGHPQRSSSEQQAATVDRAHTPAASSAPAPAPAPALAPALPTAHAPSASSASSPSPALAPVPPAVPRPPQPKQAAGIDTDRLREIIEEEELRQLSLIERLMYLSLLTFLHLLDSIYVWKRSHHKGSPTALLVLGLLSIWSGNHAEGAKDDGLKYDPEGLESELANRLYRWIVWGGKSAVITGSGVFGMGVAIVVATVYSSH</sequence>
<keyword evidence="2" id="KW-1133">Transmembrane helix</keyword>
<dbReference type="EMBL" id="CP144541">
    <property type="protein sequence ID" value="WVW79240.1"/>
    <property type="molecule type" value="Genomic_DNA"/>
</dbReference>
<dbReference type="EMBL" id="KI894020">
    <property type="protein sequence ID" value="OCF26889.1"/>
    <property type="molecule type" value="Genomic_DNA"/>
</dbReference>
<feature type="compositionally biased region" description="Low complexity" evidence="1">
    <location>
        <begin position="65"/>
        <end position="85"/>
    </location>
</feature>
<keyword evidence="2" id="KW-0472">Membrane</keyword>
<evidence type="ECO:0000313" key="3">
    <source>
        <dbReference type="EMBL" id="OCF26889.1"/>
    </source>
</evidence>
<dbReference type="RefSeq" id="XP_019047959.1">
    <property type="nucleotide sequence ID" value="XM_019191211.1"/>
</dbReference>
<name>A0A1B9G780_9TREE</name>
<dbReference type="Proteomes" id="UP000092730">
    <property type="component" value="Chromosome 1"/>
</dbReference>
<dbReference type="KEGG" id="kbi:30208978"/>
<reference evidence="3" key="3">
    <citation type="submission" date="2014-01" db="EMBL/GenBank/DDBJ databases">
        <title>Evolution of pathogenesis and genome organization in the Tremellales.</title>
        <authorList>
            <person name="Cuomo C."/>
            <person name="Litvintseva A."/>
            <person name="Heitman J."/>
            <person name="Chen Y."/>
            <person name="Sun S."/>
            <person name="Springer D."/>
            <person name="Dromer F."/>
            <person name="Young S."/>
            <person name="Zeng Q."/>
            <person name="Chapman S."/>
            <person name="Gujja S."/>
            <person name="Saif S."/>
            <person name="Birren B."/>
        </authorList>
    </citation>
    <scope>NUCLEOTIDE SEQUENCE</scope>
    <source>
        <strain evidence="3">CBS 10118</strain>
    </source>
</reference>
<feature type="compositionally biased region" description="Polar residues" evidence="1">
    <location>
        <begin position="34"/>
        <end position="43"/>
    </location>
</feature>
<accession>A0A1B9G780</accession>
<keyword evidence="5" id="KW-1185">Reference proteome</keyword>
<organism evidence="3">
    <name type="scientific">Kwoniella bestiolae CBS 10118</name>
    <dbReference type="NCBI Taxonomy" id="1296100"/>
    <lineage>
        <taxon>Eukaryota</taxon>
        <taxon>Fungi</taxon>
        <taxon>Dikarya</taxon>
        <taxon>Basidiomycota</taxon>
        <taxon>Agaricomycotina</taxon>
        <taxon>Tremellomycetes</taxon>
        <taxon>Tremellales</taxon>
        <taxon>Cryptococcaceae</taxon>
        <taxon>Kwoniella</taxon>
    </lineage>
</organism>
<evidence type="ECO:0000256" key="2">
    <source>
        <dbReference type="SAM" id="Phobius"/>
    </source>
</evidence>
<dbReference type="VEuPathDB" id="FungiDB:I302_04579"/>
<feature type="transmembrane region" description="Helical" evidence="2">
    <location>
        <begin position="207"/>
        <end position="227"/>
    </location>
</feature>
<proteinExistence type="predicted"/>
<feature type="region of interest" description="Disordered" evidence="1">
    <location>
        <begin position="1"/>
        <end position="108"/>
    </location>
</feature>
<protein>
    <submittedName>
        <fullName evidence="3">Uncharacterized protein</fullName>
    </submittedName>
</protein>
<reference evidence="4" key="2">
    <citation type="submission" date="2013-07" db="EMBL/GenBank/DDBJ databases">
        <authorList>
            <consortium name="The Broad Institute Genome Sequencing Platform"/>
            <person name="Cuomo C."/>
            <person name="Litvintseva A."/>
            <person name="Chen Y."/>
            <person name="Heitman J."/>
            <person name="Sun S."/>
            <person name="Springer D."/>
            <person name="Dromer F."/>
            <person name="Young S.K."/>
            <person name="Zeng Q."/>
            <person name="Gargeya S."/>
            <person name="Fitzgerald M."/>
            <person name="Abouelleil A."/>
            <person name="Alvarado L."/>
            <person name="Berlin A.M."/>
            <person name="Chapman S.B."/>
            <person name="Dewar J."/>
            <person name="Goldberg J."/>
            <person name="Griggs A."/>
            <person name="Gujja S."/>
            <person name="Hansen M."/>
            <person name="Howarth C."/>
            <person name="Imamovic A."/>
            <person name="Larimer J."/>
            <person name="McCowan C."/>
            <person name="Murphy C."/>
            <person name="Pearson M."/>
            <person name="Priest M."/>
            <person name="Roberts A."/>
            <person name="Saif S."/>
            <person name="Shea T."/>
            <person name="Sykes S."/>
            <person name="Wortman J."/>
            <person name="Nusbaum C."/>
            <person name="Birren B."/>
        </authorList>
    </citation>
    <scope>NUCLEOTIDE SEQUENCE</scope>
    <source>
        <strain evidence="4">CBS 10118</strain>
    </source>
</reference>
<keyword evidence="2" id="KW-0812">Transmembrane</keyword>
<dbReference type="GeneID" id="30208978"/>
<evidence type="ECO:0000313" key="5">
    <source>
        <dbReference type="Proteomes" id="UP000092730"/>
    </source>
</evidence>
<gene>
    <name evidence="3" type="ORF">I302_04579</name>
    <name evidence="4" type="ORF">I302_101206</name>
</gene>
<reference evidence="4" key="4">
    <citation type="submission" date="2024-02" db="EMBL/GenBank/DDBJ databases">
        <title>Comparative genomics of Cryptococcus and Kwoniella reveals pathogenesis evolution and contrasting modes of karyotype evolution via chromosome fusion or intercentromeric recombination.</title>
        <authorList>
            <person name="Coelho M.A."/>
            <person name="David-Palma M."/>
            <person name="Shea T."/>
            <person name="Bowers K."/>
            <person name="McGinley-Smith S."/>
            <person name="Mohammad A.W."/>
            <person name="Gnirke A."/>
            <person name="Yurkov A.M."/>
            <person name="Nowrousian M."/>
            <person name="Sun S."/>
            <person name="Cuomo C.A."/>
            <person name="Heitman J."/>
        </authorList>
    </citation>
    <scope>NUCLEOTIDE SEQUENCE</scope>
    <source>
        <strain evidence="4">CBS 10118</strain>
    </source>
</reference>
<evidence type="ECO:0000256" key="1">
    <source>
        <dbReference type="SAM" id="MobiDB-lite"/>
    </source>
</evidence>
<feature type="compositionally biased region" description="Pro residues" evidence="1">
    <location>
        <begin position="86"/>
        <end position="100"/>
    </location>
</feature>